<evidence type="ECO:0000313" key="2">
    <source>
        <dbReference type="Proteomes" id="UP001152795"/>
    </source>
</evidence>
<dbReference type="InterPro" id="IPR051712">
    <property type="entry name" value="ARTD-AVP"/>
</dbReference>
<accession>A0A6S7FX79</accession>
<comment type="caution">
    <text evidence="1">The sequence shown here is derived from an EMBL/GenBank/DDBJ whole genome shotgun (WGS) entry which is preliminary data.</text>
</comment>
<protein>
    <submittedName>
        <fullName evidence="1">Poly [ADP-ribose] polymerase 15-like</fullName>
    </submittedName>
</protein>
<dbReference type="InterPro" id="IPR012317">
    <property type="entry name" value="Poly(ADP-ribose)pol_cat_dom"/>
</dbReference>
<proteinExistence type="predicted"/>
<dbReference type="OrthoDB" id="6133115at2759"/>
<dbReference type="GO" id="GO:1990404">
    <property type="term" value="F:NAD+-protein mono-ADP-ribosyltransferase activity"/>
    <property type="evidence" value="ECO:0007669"/>
    <property type="project" value="TreeGrafter"/>
</dbReference>
<dbReference type="AlphaFoldDB" id="A0A6S7FX79"/>
<dbReference type="Gene3D" id="3.90.228.10">
    <property type="match status" value="1"/>
</dbReference>
<reference evidence="1" key="1">
    <citation type="submission" date="2020-04" db="EMBL/GenBank/DDBJ databases">
        <authorList>
            <person name="Alioto T."/>
            <person name="Alioto T."/>
            <person name="Gomez Garrido J."/>
        </authorList>
    </citation>
    <scope>NUCLEOTIDE SEQUENCE</scope>
    <source>
        <strain evidence="1">A484AB</strain>
    </source>
</reference>
<dbReference type="PROSITE" id="PS51059">
    <property type="entry name" value="PARP_CATALYTIC"/>
    <property type="match status" value="1"/>
</dbReference>
<dbReference type="PANTHER" id="PTHR45740:SF2">
    <property type="entry name" value="POLY [ADP-RIBOSE] POLYMERASE"/>
    <property type="match status" value="1"/>
</dbReference>
<dbReference type="EMBL" id="CACRXK020000142">
    <property type="protein sequence ID" value="CAB3978791.1"/>
    <property type="molecule type" value="Genomic_DNA"/>
</dbReference>
<sequence>MSPVNEMAAPQGHGYSMDRITLSDQLESGSKVGYWMIMKGHYNAASGLDGRINAPRNVELPQSQGASSTMTSSMSCGIEQSGYSYVDLPQTPQNGVQQSLVENCEDTSATLRSSSIFSSNKQLNCSSTVNQIPSFNLPGYACANTTSSCDTSGVPFQSPFKNLQTYQCSKPYETTNNRNNPSTVPSSSINDPSCSTWLDANTFRFNPTPNTSTPDLQSPVANQQTAVNQLSQCLKPTSNVPPPFGPNEFKLTISLSPWDVSMQNVEWMYIDKTGLKLTLNLNTSFLLEHLYNTYSRLNSTITMRLPETGREYQICPKDMEMIDVYTGEKIALFRQINMPDLVQPLQTGLMSEFPLLWSPQQNDIELVTLDKGKSEYRTIRNTFLCSMPESCVIGIERIQNKKLFVRYAFQKAMLLDKNSGNEQMLNEKLLFHGTSTTPSSKIWQSEDGFDLRYSSRGMWGIGSYFAEKASYSDKYAYTYTVNSCQFREMLVANVLTGNSRHMPSNSKSRKLTRPPVYVEATASNPEVLYDSVTGDTGGSRIYVLYKLDMAYPSYLVRYFKL</sequence>
<dbReference type="GO" id="GO:0003950">
    <property type="term" value="F:NAD+ poly-ADP-ribosyltransferase activity"/>
    <property type="evidence" value="ECO:0007669"/>
    <property type="project" value="UniProtKB-UniRule"/>
</dbReference>
<dbReference type="PANTHER" id="PTHR45740">
    <property type="entry name" value="POLY [ADP-RIBOSE] POLYMERASE"/>
    <property type="match status" value="1"/>
</dbReference>
<keyword evidence="2" id="KW-1185">Reference proteome</keyword>
<name>A0A6S7FX79_PARCT</name>
<dbReference type="GO" id="GO:0005634">
    <property type="term" value="C:nucleus"/>
    <property type="evidence" value="ECO:0007669"/>
    <property type="project" value="TreeGrafter"/>
</dbReference>
<dbReference type="Proteomes" id="UP001152795">
    <property type="component" value="Unassembled WGS sequence"/>
</dbReference>
<dbReference type="SUPFAM" id="SSF56399">
    <property type="entry name" value="ADP-ribosylation"/>
    <property type="match status" value="1"/>
</dbReference>
<organism evidence="1 2">
    <name type="scientific">Paramuricea clavata</name>
    <name type="common">Red gorgonian</name>
    <name type="synonym">Violescent sea-whip</name>
    <dbReference type="NCBI Taxonomy" id="317549"/>
    <lineage>
        <taxon>Eukaryota</taxon>
        <taxon>Metazoa</taxon>
        <taxon>Cnidaria</taxon>
        <taxon>Anthozoa</taxon>
        <taxon>Octocorallia</taxon>
        <taxon>Malacalcyonacea</taxon>
        <taxon>Plexauridae</taxon>
        <taxon>Paramuricea</taxon>
    </lineage>
</organism>
<gene>
    <name evidence="1" type="ORF">PACLA_8A027592</name>
</gene>
<dbReference type="Pfam" id="PF00644">
    <property type="entry name" value="PARP"/>
    <property type="match status" value="1"/>
</dbReference>
<evidence type="ECO:0000313" key="1">
    <source>
        <dbReference type="EMBL" id="CAB3978791.1"/>
    </source>
</evidence>